<accession>C2FSC0</accession>
<feature type="domain" description="Stress-response A/B barrel" evidence="3">
    <location>
        <begin position="39"/>
        <end position="135"/>
    </location>
</feature>
<dbReference type="InterPro" id="IPR044662">
    <property type="entry name" value="HS1/DABB1-like"/>
</dbReference>
<dbReference type="PROSITE" id="PS51502">
    <property type="entry name" value="S_R_A_B_BARREL"/>
    <property type="match status" value="1"/>
</dbReference>
<dbReference type="Proteomes" id="UP000006241">
    <property type="component" value="Unassembled WGS sequence"/>
</dbReference>
<comment type="subunit">
    <text evidence="1">Homodimer.</text>
</comment>
<evidence type="ECO:0000259" key="3">
    <source>
        <dbReference type="PROSITE" id="PS51502"/>
    </source>
</evidence>
<feature type="signal peptide" evidence="2">
    <location>
        <begin position="1"/>
        <end position="25"/>
    </location>
</feature>
<comment type="caution">
    <text evidence="4">The sequence shown here is derived from an EMBL/GenBank/DDBJ whole genome shotgun (WGS) entry which is preliminary data.</text>
</comment>
<dbReference type="AlphaFoldDB" id="C2FSC0"/>
<dbReference type="HOGENOM" id="CLU_080664_5_0_10"/>
<dbReference type="Gene3D" id="3.30.70.100">
    <property type="match status" value="1"/>
</dbReference>
<protein>
    <submittedName>
        <fullName evidence="4">Tat pathway signal sequence domain protein</fullName>
    </submittedName>
</protein>
<keyword evidence="2" id="KW-0732">Signal</keyword>
<name>C2FSC0_SPHSI</name>
<sequence>MKRRKFIQSSAATIGTSVLAVSALAQSKSSFAVVENIQIIHSVYFWLKEDLTAQQVKDFTKFFEALRKVPNIKSLRYGRPAETSQRPVVDNSWTYNLIVIFEKMEYINTYETHPIHLKAIEDFSSNWTKVLVHDTQLD</sequence>
<dbReference type="EMBL" id="ACHB01000003">
    <property type="protein sequence ID" value="EEI94240.1"/>
    <property type="molecule type" value="Genomic_DNA"/>
</dbReference>
<dbReference type="RefSeq" id="WP_003013035.1">
    <property type="nucleotide sequence ID" value="NZ_GG668638.1"/>
</dbReference>
<evidence type="ECO:0000313" key="5">
    <source>
        <dbReference type="Proteomes" id="UP000006241"/>
    </source>
</evidence>
<evidence type="ECO:0000256" key="2">
    <source>
        <dbReference type="SAM" id="SignalP"/>
    </source>
</evidence>
<dbReference type="Pfam" id="PF07876">
    <property type="entry name" value="Dabb"/>
    <property type="match status" value="1"/>
</dbReference>
<dbReference type="PANTHER" id="PTHR33178:SF10">
    <property type="entry name" value="STRESS-RESPONSE A_B BARREL DOMAIN-CONTAINING PROTEIN"/>
    <property type="match status" value="1"/>
</dbReference>
<proteinExistence type="predicted"/>
<reference evidence="4 5" key="1">
    <citation type="submission" date="2009-01" db="EMBL/GenBank/DDBJ databases">
        <authorList>
            <person name="Qin X."/>
            <person name="Bachman B."/>
            <person name="Battles P."/>
            <person name="Bell A."/>
            <person name="Bess C."/>
            <person name="Bickham C."/>
            <person name="Chaboub L."/>
            <person name="Chen D."/>
            <person name="Coyle M."/>
            <person name="Deiros D.R."/>
            <person name="Dinh H."/>
            <person name="Forbes L."/>
            <person name="Fowler G."/>
            <person name="Francisco L."/>
            <person name="Fu Q."/>
            <person name="Gubbala S."/>
            <person name="Hale W."/>
            <person name="Han Y."/>
            <person name="Hemphill L."/>
            <person name="Highlander S.K."/>
            <person name="Hirani K."/>
            <person name="Hogues M."/>
            <person name="Jackson L."/>
            <person name="Jakkamsetti A."/>
            <person name="Javaid M."/>
            <person name="Jiang H."/>
            <person name="Korchina V."/>
            <person name="Kovar C."/>
            <person name="Lara F."/>
            <person name="Lee S."/>
            <person name="Mata R."/>
            <person name="Mathew T."/>
            <person name="Moen C."/>
            <person name="Morales K."/>
            <person name="Munidasa M."/>
            <person name="Nazareth L."/>
            <person name="Ngo R."/>
            <person name="Nguyen L."/>
            <person name="Okwuonu G."/>
            <person name="Ongeri F."/>
            <person name="Patil S."/>
            <person name="Petrosino J."/>
            <person name="Pham C."/>
            <person name="Pham P."/>
            <person name="Pu L.-L."/>
            <person name="Puazo M."/>
            <person name="Raj R."/>
            <person name="Reid J."/>
            <person name="Rouhana J."/>
            <person name="Saada N."/>
            <person name="Shang Y."/>
            <person name="Simmons D."/>
            <person name="Thornton R."/>
            <person name="Warren J."/>
            <person name="Weissenberger G."/>
            <person name="Zhang J."/>
            <person name="Zhang L."/>
            <person name="Zhou C."/>
            <person name="Zhu D."/>
            <person name="Muzny D."/>
            <person name="Worley K."/>
            <person name="Gibbs R."/>
        </authorList>
    </citation>
    <scope>NUCLEOTIDE SEQUENCE [LARGE SCALE GENOMIC DNA]</scope>
    <source>
        <strain evidence="4 5">ATCC 33300</strain>
    </source>
</reference>
<dbReference type="SUPFAM" id="SSF54909">
    <property type="entry name" value="Dimeric alpha+beta barrel"/>
    <property type="match status" value="1"/>
</dbReference>
<evidence type="ECO:0000313" key="4">
    <source>
        <dbReference type="EMBL" id="EEI94240.1"/>
    </source>
</evidence>
<dbReference type="InterPro" id="IPR013097">
    <property type="entry name" value="Dabb"/>
</dbReference>
<gene>
    <name evidence="4" type="ORF">HMPREF0765_0226</name>
</gene>
<evidence type="ECO:0000256" key="1">
    <source>
        <dbReference type="ARBA" id="ARBA00011738"/>
    </source>
</evidence>
<feature type="chain" id="PRO_5002912039" evidence="2">
    <location>
        <begin position="26"/>
        <end position="138"/>
    </location>
</feature>
<dbReference type="InterPro" id="IPR011008">
    <property type="entry name" value="Dimeric_a/b-barrel"/>
</dbReference>
<organism evidence="4 5">
    <name type="scientific">Sphingobacterium spiritivorum ATCC 33300</name>
    <dbReference type="NCBI Taxonomy" id="525372"/>
    <lineage>
        <taxon>Bacteria</taxon>
        <taxon>Pseudomonadati</taxon>
        <taxon>Bacteroidota</taxon>
        <taxon>Sphingobacteriia</taxon>
        <taxon>Sphingobacteriales</taxon>
        <taxon>Sphingobacteriaceae</taxon>
        <taxon>Sphingobacterium</taxon>
    </lineage>
</organism>
<dbReference type="PANTHER" id="PTHR33178">
    <property type="match status" value="1"/>
</dbReference>
<dbReference type="SMART" id="SM00886">
    <property type="entry name" value="Dabb"/>
    <property type="match status" value="1"/>
</dbReference>